<dbReference type="InterPro" id="IPR008949">
    <property type="entry name" value="Isoprenoid_synthase_dom_sf"/>
</dbReference>
<evidence type="ECO:0000256" key="7">
    <source>
        <dbReference type="RuleBase" id="RU004466"/>
    </source>
</evidence>
<proteinExistence type="inferred from homology"/>
<dbReference type="CDD" id="cd00685">
    <property type="entry name" value="Trans_IPPS_HT"/>
    <property type="match status" value="1"/>
</dbReference>
<dbReference type="EMBL" id="AP021857">
    <property type="protein sequence ID" value="BBO21575.1"/>
    <property type="molecule type" value="Genomic_DNA"/>
</dbReference>
<dbReference type="FunFam" id="1.10.600.10:FF:000001">
    <property type="entry name" value="Geranylgeranyl diphosphate synthase"/>
    <property type="match status" value="1"/>
</dbReference>
<organism evidence="8 9">
    <name type="scientific">Candidatus Desulfobacillus denitrificans</name>
    <dbReference type="NCBI Taxonomy" id="2608985"/>
    <lineage>
        <taxon>Bacteria</taxon>
        <taxon>Pseudomonadati</taxon>
        <taxon>Pseudomonadota</taxon>
        <taxon>Betaproteobacteria</taxon>
        <taxon>Candidatus Desulfobacillus</taxon>
    </lineage>
</organism>
<dbReference type="SFLD" id="SFLDG01017">
    <property type="entry name" value="Polyprenyl_Transferase_Like"/>
    <property type="match status" value="1"/>
</dbReference>
<dbReference type="GO" id="GO:0005737">
    <property type="term" value="C:cytoplasm"/>
    <property type="evidence" value="ECO:0007669"/>
    <property type="project" value="UniProtKB-ARBA"/>
</dbReference>
<accession>A0A809RB56</accession>
<reference evidence="8" key="1">
    <citation type="journal article" name="DNA Res.">
        <title>The physiological potential of anammox bacteria as revealed by their core genome structure.</title>
        <authorList>
            <person name="Okubo T."/>
            <person name="Toyoda A."/>
            <person name="Fukuhara K."/>
            <person name="Uchiyama I."/>
            <person name="Harigaya Y."/>
            <person name="Kuroiwa M."/>
            <person name="Suzuki T."/>
            <person name="Murakami Y."/>
            <person name="Suwa Y."/>
            <person name="Takami H."/>
        </authorList>
    </citation>
    <scope>NUCLEOTIDE SEQUENCE</scope>
    <source>
        <strain evidence="8">317325-3</strain>
    </source>
</reference>
<dbReference type="GO" id="GO:0004659">
    <property type="term" value="F:prenyltransferase activity"/>
    <property type="evidence" value="ECO:0007669"/>
    <property type="project" value="InterPro"/>
</dbReference>
<dbReference type="GO" id="GO:0046872">
    <property type="term" value="F:metal ion binding"/>
    <property type="evidence" value="ECO:0007669"/>
    <property type="project" value="UniProtKB-KW"/>
</dbReference>
<dbReference type="SFLD" id="SFLDS00005">
    <property type="entry name" value="Isoprenoid_Synthase_Type_I"/>
    <property type="match status" value="1"/>
</dbReference>
<dbReference type="PROSITE" id="PS00444">
    <property type="entry name" value="POLYPRENYL_SYNTHASE_2"/>
    <property type="match status" value="1"/>
</dbReference>
<evidence type="ECO:0000256" key="1">
    <source>
        <dbReference type="ARBA" id="ARBA00001946"/>
    </source>
</evidence>
<gene>
    <name evidence="8" type="ORF">DSYM_22740</name>
</gene>
<evidence type="ECO:0000313" key="9">
    <source>
        <dbReference type="Proteomes" id="UP000662914"/>
    </source>
</evidence>
<name>A0A809RB56_9PROT</name>
<evidence type="ECO:0000256" key="5">
    <source>
        <dbReference type="ARBA" id="ARBA00022842"/>
    </source>
</evidence>
<dbReference type="Pfam" id="PF00348">
    <property type="entry name" value="polyprenyl_synt"/>
    <property type="match status" value="1"/>
</dbReference>
<evidence type="ECO:0000256" key="4">
    <source>
        <dbReference type="ARBA" id="ARBA00022723"/>
    </source>
</evidence>
<dbReference type="PANTHER" id="PTHR43281">
    <property type="entry name" value="FARNESYL DIPHOSPHATE SYNTHASE"/>
    <property type="match status" value="1"/>
</dbReference>
<evidence type="ECO:0000256" key="2">
    <source>
        <dbReference type="ARBA" id="ARBA00006706"/>
    </source>
</evidence>
<dbReference type="Gene3D" id="1.10.600.10">
    <property type="entry name" value="Farnesyl Diphosphate Synthase"/>
    <property type="match status" value="1"/>
</dbReference>
<dbReference type="Proteomes" id="UP000662914">
    <property type="component" value="Chromosome"/>
</dbReference>
<dbReference type="AlphaFoldDB" id="A0A809RB56"/>
<evidence type="ECO:0000313" key="8">
    <source>
        <dbReference type="EMBL" id="BBO21575.1"/>
    </source>
</evidence>
<sequence length="295" mass="31838">MDFQSWMTAVQQRTERALDSLLPAAEIAPRRLHQAMRYATLGGGKRVRPLLCHAAGELVGADHARLDIAGCAVEMVHAYSLAHDDLPCMDNDVLRRGKPTCHVEYDEATALLVGDALQSQAFLLLSDHVLADDPPRQIGMIRLLAQAAGSRGMAGGQMIDIEGTGQQLSRVELEFMHVHKTGALIRAAILLGAQCGAPLPGAEMARLDHFAKRVGLLFQVIDDILDTEASTATLGKTAGKDAAQGKATYVSAMGLAEAREMADALRSEARAAIEAFGERGRRLHELAHYIVTRKF</sequence>
<keyword evidence="3 7" id="KW-0808">Transferase</keyword>
<dbReference type="InterPro" id="IPR053378">
    <property type="entry name" value="Prenyl_diphosphate_synthase"/>
</dbReference>
<dbReference type="InterPro" id="IPR000092">
    <property type="entry name" value="Polyprenyl_synt"/>
</dbReference>
<dbReference type="InterPro" id="IPR033749">
    <property type="entry name" value="Polyprenyl_synt_CS"/>
</dbReference>
<dbReference type="PANTHER" id="PTHR43281:SF1">
    <property type="entry name" value="FARNESYL DIPHOSPHATE SYNTHASE"/>
    <property type="match status" value="1"/>
</dbReference>
<evidence type="ECO:0000256" key="6">
    <source>
        <dbReference type="ARBA" id="ARBA00023229"/>
    </source>
</evidence>
<evidence type="ECO:0000256" key="3">
    <source>
        <dbReference type="ARBA" id="ARBA00022679"/>
    </source>
</evidence>
<dbReference type="GO" id="GO:0016114">
    <property type="term" value="P:terpenoid biosynthetic process"/>
    <property type="evidence" value="ECO:0007669"/>
    <property type="project" value="UniProtKB-ARBA"/>
</dbReference>
<comment type="similarity">
    <text evidence="2 7">Belongs to the FPP/GGPP synthase family.</text>
</comment>
<keyword evidence="6" id="KW-0414">Isoprene biosynthesis</keyword>
<comment type="cofactor">
    <cofactor evidence="1">
        <name>Mg(2+)</name>
        <dbReference type="ChEBI" id="CHEBI:18420"/>
    </cofactor>
</comment>
<dbReference type="KEGG" id="ddz:DSYM_22740"/>
<dbReference type="NCBIfam" id="NF045485">
    <property type="entry name" value="FPPsyn"/>
    <property type="match status" value="1"/>
</dbReference>
<keyword evidence="5" id="KW-0460">Magnesium</keyword>
<keyword evidence="4" id="KW-0479">Metal-binding</keyword>
<protein>
    <submittedName>
        <fullName evidence="8">Geranyl transferase</fullName>
    </submittedName>
</protein>
<dbReference type="SUPFAM" id="SSF48576">
    <property type="entry name" value="Terpenoid synthases"/>
    <property type="match status" value="1"/>
</dbReference>